<name>A0A6C0JQP8_9ZZZZ</name>
<dbReference type="InterPro" id="IPR002110">
    <property type="entry name" value="Ankyrin_rpt"/>
</dbReference>
<dbReference type="EMBL" id="MN740690">
    <property type="protein sequence ID" value="QHU07879.1"/>
    <property type="molecule type" value="Genomic_DNA"/>
</dbReference>
<evidence type="ECO:0000313" key="1">
    <source>
        <dbReference type="EMBL" id="QHU07879.1"/>
    </source>
</evidence>
<dbReference type="Pfam" id="PF12796">
    <property type="entry name" value="Ank_2"/>
    <property type="match status" value="1"/>
</dbReference>
<sequence>MSIQCEERIAELGYPSGNPREGAFGIQYRNDYLYKLLQHFDYFVLKEFRKSCKNVNSICNSLENVGLYPKIECKRLEIIITYTNVDVEIIRDHTPSIEYKFIKKISKINDVKPRKVYIIFWDNTKKWHNLKNILDNINSTRIYFIYGAHNYKELKESDLDTFCIDLDELTKEENIERIYKLFNILSSQRCIEDLLQFFVEKGFDIKKEKEKLLIMSLSNGYNRISLQLLLNFDFDKSFTYSSVDKYITKDVLEMLNQKKILNYEVMLKTVLRTNRLSVITYLIKKIDVNRQLIDNKSILYYAIYEKSSISIIRLLIVRGADVNYTNGMSILYRAYTIFNVDKPILELLIQKGADVNFVYNGNSILFSAINLAHNLKPLVNNGADVNFVCDGKSVLYRVLESYYYGYDDINFLIQKGANVNFVYNDIPILYLSFKRTLYEDFIKLFLDNKLQIDSVEYKTHDVLMYVMDSDLRYKTKIFNFLIQNGANVNVKNNKGETLLKKANDQNENMIKNLLKFGAIE</sequence>
<dbReference type="SUPFAM" id="SSF48403">
    <property type="entry name" value="Ankyrin repeat"/>
    <property type="match status" value="1"/>
</dbReference>
<accession>A0A6C0JQP8</accession>
<dbReference type="PROSITE" id="PS50297">
    <property type="entry name" value="ANK_REP_REGION"/>
    <property type="match status" value="1"/>
</dbReference>
<dbReference type="Gene3D" id="1.25.40.20">
    <property type="entry name" value="Ankyrin repeat-containing domain"/>
    <property type="match status" value="2"/>
</dbReference>
<dbReference type="PANTHER" id="PTHR24118">
    <property type="entry name" value="POTE ANKYRIN DOMAIN"/>
    <property type="match status" value="1"/>
</dbReference>
<reference evidence="1" key="1">
    <citation type="journal article" date="2020" name="Nature">
        <title>Giant virus diversity and host interactions through global metagenomics.</title>
        <authorList>
            <person name="Schulz F."/>
            <person name="Roux S."/>
            <person name="Paez-Espino D."/>
            <person name="Jungbluth S."/>
            <person name="Walsh D.A."/>
            <person name="Denef V.J."/>
            <person name="McMahon K.D."/>
            <person name="Konstantinidis K.T."/>
            <person name="Eloe-Fadrosh E.A."/>
            <person name="Kyrpides N.C."/>
            <person name="Woyke T."/>
        </authorList>
    </citation>
    <scope>NUCLEOTIDE SEQUENCE</scope>
    <source>
        <strain evidence="1">GVMAG-S-1041349-163</strain>
    </source>
</reference>
<protein>
    <submittedName>
        <fullName evidence="1">Uncharacterized protein</fullName>
    </submittedName>
</protein>
<proteinExistence type="predicted"/>
<organism evidence="1">
    <name type="scientific">viral metagenome</name>
    <dbReference type="NCBI Taxonomy" id="1070528"/>
    <lineage>
        <taxon>unclassified sequences</taxon>
        <taxon>metagenomes</taxon>
        <taxon>organismal metagenomes</taxon>
    </lineage>
</organism>
<dbReference type="AlphaFoldDB" id="A0A6C0JQP8"/>
<dbReference type="PANTHER" id="PTHR24118:SF99">
    <property type="entry name" value="POTE ANKYRIN DOMAIN FAMILY MEMBER 3C-RELATED"/>
    <property type="match status" value="1"/>
</dbReference>
<dbReference type="SMART" id="SM00248">
    <property type="entry name" value="ANK"/>
    <property type="match status" value="6"/>
</dbReference>
<dbReference type="InterPro" id="IPR036770">
    <property type="entry name" value="Ankyrin_rpt-contain_sf"/>
</dbReference>
<dbReference type="PROSITE" id="PS50088">
    <property type="entry name" value="ANK_REPEAT"/>
    <property type="match status" value="2"/>
</dbReference>